<reference evidence="1 2" key="1">
    <citation type="journal article" date="2006" name="Proc. Natl. Acad. Sci. U.S.A.">
        <title>Evolution of sensory complexity recorded in a myxobacterial genome.</title>
        <authorList>
            <person name="Goldman B.S."/>
            <person name="Nierman W.C."/>
            <person name="Kaiser D."/>
            <person name="Slater S.C."/>
            <person name="Durkin A.S."/>
            <person name="Eisen J.A."/>
            <person name="Ronning C.M."/>
            <person name="Barbazuk W.B."/>
            <person name="Blanchard M."/>
            <person name="Field C."/>
            <person name="Halling C."/>
            <person name="Hinkle G."/>
            <person name="Iartchuk O."/>
            <person name="Kim H.S."/>
            <person name="Mackenzie C."/>
            <person name="Madupu R."/>
            <person name="Miller N."/>
            <person name="Shvartsbeyn A."/>
            <person name="Sullivan S.A."/>
            <person name="Vaudin M."/>
            <person name="Wiegand R."/>
            <person name="Kaplan H.B."/>
        </authorList>
    </citation>
    <scope>NUCLEOTIDE SEQUENCE [LARGE SCALE GENOMIC DNA]</scope>
    <source>
        <strain evidence="2">DK1622</strain>
    </source>
</reference>
<evidence type="ECO:0000313" key="2">
    <source>
        <dbReference type="Proteomes" id="UP000002402"/>
    </source>
</evidence>
<dbReference type="AlphaFoldDB" id="Q1CYK8"/>
<evidence type="ECO:0000313" key="1">
    <source>
        <dbReference type="EMBL" id="ABF92334.1"/>
    </source>
</evidence>
<keyword evidence="2" id="KW-1185">Reference proteome</keyword>
<dbReference type="EMBL" id="CP000113">
    <property type="protein sequence ID" value="ABF92334.1"/>
    <property type="molecule type" value="Genomic_DNA"/>
</dbReference>
<dbReference type="HOGENOM" id="CLU_2570248_0_0_7"/>
<sequence>MLVTPSDMTPFTEPSRLFAPACSLALLFLLTACGEDAPIWNLTLRARHGEAWKEFTESPGLHFITEEGVWRRATTSELQTP</sequence>
<protein>
    <submittedName>
        <fullName evidence="1">Uncharacterized protein</fullName>
    </submittedName>
</protein>
<organism evidence="1 2">
    <name type="scientific">Myxococcus xanthus (strain DK1622)</name>
    <dbReference type="NCBI Taxonomy" id="246197"/>
    <lineage>
        <taxon>Bacteria</taxon>
        <taxon>Pseudomonadati</taxon>
        <taxon>Myxococcota</taxon>
        <taxon>Myxococcia</taxon>
        <taxon>Myxococcales</taxon>
        <taxon>Cystobacterineae</taxon>
        <taxon>Myxococcaceae</taxon>
        <taxon>Myxococcus</taxon>
    </lineage>
</organism>
<proteinExistence type="predicted"/>
<accession>Q1CYK8</accession>
<dbReference type="EnsemblBacteria" id="ABF92334">
    <property type="protein sequence ID" value="ABF92334"/>
    <property type="gene ID" value="MXAN_6391"/>
</dbReference>
<dbReference type="KEGG" id="mxa:MXAN_6391"/>
<name>Q1CYK8_MYXXD</name>
<dbReference type="Proteomes" id="UP000002402">
    <property type="component" value="Chromosome"/>
</dbReference>
<gene>
    <name evidence="1" type="ordered locus">MXAN_6391</name>
</gene>
<dbReference type="STRING" id="246197.MXAN_6391"/>